<dbReference type="RefSeq" id="WP_013519298.1">
    <property type="nucleotide sequence ID" value="NZ_CP051298.1"/>
</dbReference>
<dbReference type="InterPro" id="IPR055178">
    <property type="entry name" value="RsdA/BaiN/AoA(So)-like_dom"/>
</dbReference>
<dbReference type="PRINTS" id="PR00411">
    <property type="entry name" value="PNDRDTASEI"/>
</dbReference>
<feature type="domain" description="RsdA/BaiN/AoA(So)-like Rossmann fold-like" evidence="1">
    <location>
        <begin position="19"/>
        <end position="447"/>
    </location>
</feature>
<reference evidence="3 4" key="1">
    <citation type="submission" date="2020-05" db="EMBL/GenBank/DDBJ databases">
        <title>Complete genome sequence of Alicycliphilus denitrificans DP3.</title>
        <authorList>
            <person name="Chen X."/>
        </authorList>
    </citation>
    <scope>NUCLEOTIDE SEQUENCE [LARGE SCALE GENOMIC DNA]</scope>
    <source>
        <strain evidence="3 4">DP3</strain>
    </source>
</reference>
<dbReference type="Gene3D" id="3.50.50.60">
    <property type="entry name" value="FAD/NAD(P)-binding domain"/>
    <property type="match status" value="2"/>
</dbReference>
<gene>
    <name evidence="3" type="ORF">HF896_10450</name>
</gene>
<dbReference type="AlphaFoldDB" id="A0A858ZT64"/>
<protein>
    <submittedName>
        <fullName evidence="3">TIGR03862 family flavoprotein</fullName>
    </submittedName>
</protein>
<dbReference type="Pfam" id="PF22780">
    <property type="entry name" value="HI0933_like_1st"/>
    <property type="match status" value="1"/>
</dbReference>
<dbReference type="InterPro" id="IPR022460">
    <property type="entry name" value="Flavoprotein_PP4765"/>
</dbReference>
<dbReference type="PANTHER" id="PTHR42887">
    <property type="entry name" value="OS12G0638800 PROTEIN"/>
    <property type="match status" value="1"/>
</dbReference>
<dbReference type="EMBL" id="CP051298">
    <property type="protein sequence ID" value="QKD44008.1"/>
    <property type="molecule type" value="Genomic_DNA"/>
</dbReference>
<evidence type="ECO:0000259" key="1">
    <source>
        <dbReference type="Pfam" id="PF03486"/>
    </source>
</evidence>
<feature type="domain" description="RsdA/BaiN/AoA(So)-like insert" evidence="2">
    <location>
        <begin position="249"/>
        <end position="394"/>
    </location>
</feature>
<evidence type="ECO:0000259" key="2">
    <source>
        <dbReference type="Pfam" id="PF22780"/>
    </source>
</evidence>
<name>A0A858ZT64_9BURK</name>
<dbReference type="PANTHER" id="PTHR42887:SF1">
    <property type="entry name" value="BLR3961 PROTEIN"/>
    <property type="match status" value="1"/>
</dbReference>
<dbReference type="InterPro" id="IPR004792">
    <property type="entry name" value="BaiN-like"/>
</dbReference>
<evidence type="ECO:0000313" key="4">
    <source>
        <dbReference type="Proteomes" id="UP000500755"/>
    </source>
</evidence>
<dbReference type="Proteomes" id="UP000500755">
    <property type="component" value="Chromosome"/>
</dbReference>
<sequence>MSSVPADSSDPSPRAPHCDVAIVGAGPAGLMAAEAVAAAGLRAHVFDAMPSVGRKFLLAGKGGLNLTHSEPLEQFLSRYGARQAQLAPWLRAFGPEQLRAWADALGAQTFVGTSGRVFPRDMKAAPLLRAWLHRLRGQGVQLHMRHRWLGWADGAAGDGVQRLRFATPAGVALADARAVVLALGGASWPRLGSDAAWVPLLEQRGVAIAPLRSANCGFDVPRVDAPAGETRRDFLRELVGRGPTPAVGWTPFFAERFAGQPFKSVALSFTDSQGRRFERRGEFVATATGVEGSLVYAVSSLLRDEIAAHGHATFHLDLLPDHTPGRVLAEVRHPRGSRSLPSHLKGRLGLDGIKTAILYEQLGKAGMADPAALARAIKALPITVVAARPLQETISTAGGVPFEALDAHLMLRAVPGVFCAGEMLDWEAPTGGYLLTACWATGRAAGEGAAHLLQNLVR</sequence>
<organism evidence="3 4">
    <name type="scientific">Alicycliphilus denitrificans</name>
    <dbReference type="NCBI Taxonomy" id="179636"/>
    <lineage>
        <taxon>Bacteria</taxon>
        <taxon>Pseudomonadati</taxon>
        <taxon>Pseudomonadota</taxon>
        <taxon>Betaproteobacteria</taxon>
        <taxon>Burkholderiales</taxon>
        <taxon>Comamonadaceae</taxon>
        <taxon>Alicycliphilus</taxon>
    </lineage>
</organism>
<dbReference type="SUPFAM" id="SSF160996">
    <property type="entry name" value="HI0933 insert domain-like"/>
    <property type="match status" value="1"/>
</dbReference>
<dbReference type="InterPro" id="IPR036188">
    <property type="entry name" value="FAD/NAD-bd_sf"/>
</dbReference>
<dbReference type="NCBIfam" id="TIGR03862">
    <property type="entry name" value="flavo_PP4765"/>
    <property type="match status" value="2"/>
</dbReference>
<accession>A0A858ZT64</accession>
<dbReference type="Pfam" id="PF03486">
    <property type="entry name" value="HI0933_like"/>
    <property type="match status" value="1"/>
</dbReference>
<proteinExistence type="predicted"/>
<dbReference type="SUPFAM" id="SSF51905">
    <property type="entry name" value="FAD/NAD(P)-binding domain"/>
    <property type="match status" value="1"/>
</dbReference>
<dbReference type="InterPro" id="IPR057661">
    <property type="entry name" value="RsdA/BaiN/AoA(So)_Rossmann"/>
</dbReference>
<evidence type="ECO:0000313" key="3">
    <source>
        <dbReference type="EMBL" id="QKD44008.1"/>
    </source>
</evidence>